<accession>A0AAV9G5B3</accession>
<comment type="caution">
    <text evidence="2">The sequence shown here is derived from an EMBL/GenBank/DDBJ whole genome shotgun (WGS) entry which is preliminary data.</text>
</comment>
<dbReference type="EMBL" id="MU865992">
    <property type="protein sequence ID" value="KAK4443485.1"/>
    <property type="molecule type" value="Genomic_DNA"/>
</dbReference>
<evidence type="ECO:0000313" key="2">
    <source>
        <dbReference type="EMBL" id="KAK4443485.1"/>
    </source>
</evidence>
<proteinExistence type="predicted"/>
<name>A0AAV9G5B3_9PEZI</name>
<organism evidence="2 3">
    <name type="scientific">Podospora aff. communis PSN243</name>
    <dbReference type="NCBI Taxonomy" id="3040156"/>
    <lineage>
        <taxon>Eukaryota</taxon>
        <taxon>Fungi</taxon>
        <taxon>Dikarya</taxon>
        <taxon>Ascomycota</taxon>
        <taxon>Pezizomycotina</taxon>
        <taxon>Sordariomycetes</taxon>
        <taxon>Sordariomycetidae</taxon>
        <taxon>Sordariales</taxon>
        <taxon>Podosporaceae</taxon>
        <taxon>Podospora</taxon>
    </lineage>
</organism>
<keyword evidence="3" id="KW-1185">Reference proteome</keyword>
<dbReference type="Proteomes" id="UP001321760">
    <property type="component" value="Unassembled WGS sequence"/>
</dbReference>
<dbReference type="AlphaFoldDB" id="A0AAV9G5B3"/>
<keyword evidence="1" id="KW-0732">Signal</keyword>
<feature type="chain" id="PRO_5043328529" evidence="1">
    <location>
        <begin position="17"/>
        <end position="74"/>
    </location>
</feature>
<evidence type="ECO:0000313" key="3">
    <source>
        <dbReference type="Proteomes" id="UP001321760"/>
    </source>
</evidence>
<sequence>MRTSLLISALSSFVAAMPVDSPALAAVELDTRQTPNPEYITCIQNCIRPCLGINVPQCVPNCQRHCASLYPPTL</sequence>
<evidence type="ECO:0000256" key="1">
    <source>
        <dbReference type="SAM" id="SignalP"/>
    </source>
</evidence>
<protein>
    <submittedName>
        <fullName evidence="2">Uncharacterized protein</fullName>
    </submittedName>
</protein>
<reference evidence="2" key="2">
    <citation type="submission" date="2023-05" db="EMBL/GenBank/DDBJ databases">
        <authorList>
            <consortium name="Lawrence Berkeley National Laboratory"/>
            <person name="Steindorff A."/>
            <person name="Hensen N."/>
            <person name="Bonometti L."/>
            <person name="Westerberg I."/>
            <person name="Brannstrom I.O."/>
            <person name="Guillou S."/>
            <person name="Cros-Aarteil S."/>
            <person name="Calhoun S."/>
            <person name="Haridas S."/>
            <person name="Kuo A."/>
            <person name="Mondo S."/>
            <person name="Pangilinan J."/>
            <person name="Riley R."/>
            <person name="Labutti K."/>
            <person name="Andreopoulos B."/>
            <person name="Lipzen A."/>
            <person name="Chen C."/>
            <person name="Yanf M."/>
            <person name="Daum C."/>
            <person name="Ng V."/>
            <person name="Clum A."/>
            <person name="Ohm R."/>
            <person name="Martin F."/>
            <person name="Silar P."/>
            <person name="Natvig D."/>
            <person name="Lalanne C."/>
            <person name="Gautier V."/>
            <person name="Ament-Velasquez S.L."/>
            <person name="Kruys A."/>
            <person name="Hutchinson M.I."/>
            <person name="Powell A.J."/>
            <person name="Barry K."/>
            <person name="Miller A.N."/>
            <person name="Grigoriev I.V."/>
            <person name="Debuchy R."/>
            <person name="Gladieux P."/>
            <person name="Thoren M.H."/>
            <person name="Johannesson H."/>
        </authorList>
    </citation>
    <scope>NUCLEOTIDE SEQUENCE</scope>
    <source>
        <strain evidence="2">PSN243</strain>
    </source>
</reference>
<reference evidence="2" key="1">
    <citation type="journal article" date="2023" name="Mol. Phylogenet. Evol.">
        <title>Genome-scale phylogeny and comparative genomics of the fungal order Sordariales.</title>
        <authorList>
            <person name="Hensen N."/>
            <person name="Bonometti L."/>
            <person name="Westerberg I."/>
            <person name="Brannstrom I.O."/>
            <person name="Guillou S."/>
            <person name="Cros-Aarteil S."/>
            <person name="Calhoun S."/>
            <person name="Haridas S."/>
            <person name="Kuo A."/>
            <person name="Mondo S."/>
            <person name="Pangilinan J."/>
            <person name="Riley R."/>
            <person name="LaButti K."/>
            <person name="Andreopoulos B."/>
            <person name="Lipzen A."/>
            <person name="Chen C."/>
            <person name="Yan M."/>
            <person name="Daum C."/>
            <person name="Ng V."/>
            <person name="Clum A."/>
            <person name="Steindorff A."/>
            <person name="Ohm R.A."/>
            <person name="Martin F."/>
            <person name="Silar P."/>
            <person name="Natvig D.O."/>
            <person name="Lalanne C."/>
            <person name="Gautier V."/>
            <person name="Ament-Velasquez S.L."/>
            <person name="Kruys A."/>
            <person name="Hutchinson M.I."/>
            <person name="Powell A.J."/>
            <person name="Barry K."/>
            <person name="Miller A.N."/>
            <person name="Grigoriev I.V."/>
            <person name="Debuchy R."/>
            <person name="Gladieux P."/>
            <person name="Hiltunen Thoren M."/>
            <person name="Johannesson H."/>
        </authorList>
    </citation>
    <scope>NUCLEOTIDE SEQUENCE</scope>
    <source>
        <strain evidence="2">PSN243</strain>
    </source>
</reference>
<gene>
    <name evidence="2" type="ORF">QBC34DRAFT_386242</name>
</gene>
<feature type="signal peptide" evidence="1">
    <location>
        <begin position="1"/>
        <end position="16"/>
    </location>
</feature>